<dbReference type="KEGG" id="ahel:Q31a_40930"/>
<name>A0A518GAX8_9BACT</name>
<sequence length="257" mass="29088" precursor="true">MYRKRLYQLATLLVANISALGCTPDSLPPVPNTGIGQFEGTVVAQWSDNGREMILQQPISFVDSANKRWDAPAGSVVDGASIPSVFWSAIGGPFEGKYRNASVVHDVYCEEMTEPWENVHQMFYEACRSGGVAEAQSKIMYYAVYHFGPRWQMVSEADAPAIDQQAGVSVRRDRQGRHMARYQPVPPTVEEVEQIAEFVSDEAPTADQMRQMDREQLHRRPRRSDVTRSPAEYGQQGQPQQLERRTGRNLQRNMPQR</sequence>
<dbReference type="AlphaFoldDB" id="A0A518GAX8"/>
<gene>
    <name evidence="3" type="ORF">Q31a_40930</name>
</gene>
<feature type="chain" id="PRO_5021720696" description="DUF1353 domain-containing protein" evidence="2">
    <location>
        <begin position="22"/>
        <end position="257"/>
    </location>
</feature>
<dbReference type="RefSeq" id="WP_145081293.1">
    <property type="nucleotide sequence ID" value="NZ_CP036298.1"/>
</dbReference>
<keyword evidence="4" id="KW-1185">Reference proteome</keyword>
<reference evidence="3 4" key="1">
    <citation type="submission" date="2019-02" db="EMBL/GenBank/DDBJ databases">
        <title>Deep-cultivation of Planctomycetes and their phenomic and genomic characterization uncovers novel biology.</title>
        <authorList>
            <person name="Wiegand S."/>
            <person name="Jogler M."/>
            <person name="Boedeker C."/>
            <person name="Pinto D."/>
            <person name="Vollmers J."/>
            <person name="Rivas-Marin E."/>
            <person name="Kohn T."/>
            <person name="Peeters S.H."/>
            <person name="Heuer A."/>
            <person name="Rast P."/>
            <person name="Oberbeckmann S."/>
            <person name="Bunk B."/>
            <person name="Jeske O."/>
            <person name="Meyerdierks A."/>
            <person name="Storesund J.E."/>
            <person name="Kallscheuer N."/>
            <person name="Luecker S."/>
            <person name="Lage O.M."/>
            <person name="Pohl T."/>
            <person name="Merkel B.J."/>
            <person name="Hornburger P."/>
            <person name="Mueller R.-W."/>
            <person name="Bruemmer F."/>
            <person name="Labrenz M."/>
            <person name="Spormann A.M."/>
            <person name="Op den Camp H."/>
            <person name="Overmann J."/>
            <person name="Amann R."/>
            <person name="Jetten M.S.M."/>
            <person name="Mascher T."/>
            <person name="Medema M.H."/>
            <person name="Devos D.P."/>
            <person name="Kaster A.-K."/>
            <person name="Ovreas L."/>
            <person name="Rohde M."/>
            <person name="Galperin M.Y."/>
            <person name="Jogler C."/>
        </authorList>
    </citation>
    <scope>NUCLEOTIDE SEQUENCE [LARGE SCALE GENOMIC DNA]</scope>
    <source>
        <strain evidence="3 4">Q31a</strain>
    </source>
</reference>
<evidence type="ECO:0000256" key="2">
    <source>
        <dbReference type="SAM" id="SignalP"/>
    </source>
</evidence>
<keyword evidence="2" id="KW-0732">Signal</keyword>
<evidence type="ECO:0008006" key="5">
    <source>
        <dbReference type="Google" id="ProtNLM"/>
    </source>
</evidence>
<dbReference type="PROSITE" id="PS51257">
    <property type="entry name" value="PROKAR_LIPOPROTEIN"/>
    <property type="match status" value="1"/>
</dbReference>
<evidence type="ECO:0000313" key="4">
    <source>
        <dbReference type="Proteomes" id="UP000318017"/>
    </source>
</evidence>
<accession>A0A518GAX8</accession>
<dbReference type="Pfam" id="PF07087">
    <property type="entry name" value="DUF1353"/>
    <property type="match status" value="1"/>
</dbReference>
<organism evidence="3 4">
    <name type="scientific">Aureliella helgolandensis</name>
    <dbReference type="NCBI Taxonomy" id="2527968"/>
    <lineage>
        <taxon>Bacteria</taxon>
        <taxon>Pseudomonadati</taxon>
        <taxon>Planctomycetota</taxon>
        <taxon>Planctomycetia</taxon>
        <taxon>Pirellulales</taxon>
        <taxon>Pirellulaceae</taxon>
        <taxon>Aureliella</taxon>
    </lineage>
</organism>
<dbReference type="OrthoDB" id="7860705at2"/>
<feature type="compositionally biased region" description="Polar residues" evidence="1">
    <location>
        <begin position="248"/>
        <end position="257"/>
    </location>
</feature>
<proteinExistence type="predicted"/>
<protein>
    <recommendedName>
        <fullName evidence="5">DUF1353 domain-containing protein</fullName>
    </recommendedName>
</protein>
<evidence type="ECO:0000256" key="1">
    <source>
        <dbReference type="SAM" id="MobiDB-lite"/>
    </source>
</evidence>
<evidence type="ECO:0000313" key="3">
    <source>
        <dbReference type="EMBL" id="QDV25766.1"/>
    </source>
</evidence>
<dbReference type="EMBL" id="CP036298">
    <property type="protein sequence ID" value="QDV25766.1"/>
    <property type="molecule type" value="Genomic_DNA"/>
</dbReference>
<feature type="compositionally biased region" description="Basic and acidic residues" evidence="1">
    <location>
        <begin position="210"/>
        <end position="226"/>
    </location>
</feature>
<feature type="signal peptide" evidence="2">
    <location>
        <begin position="1"/>
        <end position="21"/>
    </location>
</feature>
<dbReference type="InterPro" id="IPR010767">
    <property type="entry name" value="Phage_CGC-2007_Cje0229"/>
</dbReference>
<feature type="region of interest" description="Disordered" evidence="1">
    <location>
        <begin position="201"/>
        <end position="257"/>
    </location>
</feature>
<dbReference type="Proteomes" id="UP000318017">
    <property type="component" value="Chromosome"/>
</dbReference>